<dbReference type="Gene3D" id="1.10.1760.20">
    <property type="match status" value="1"/>
</dbReference>
<accession>A0A9Q2W3G9</accession>
<dbReference type="EMBL" id="JAHEWX010000006">
    <property type="protein sequence ID" value="MBT1541550.1"/>
    <property type="molecule type" value="Genomic_DNA"/>
</dbReference>
<evidence type="ECO:0000256" key="1">
    <source>
        <dbReference type="ARBA" id="ARBA00010692"/>
    </source>
</evidence>
<keyword evidence="2" id="KW-1003">Cell membrane</keyword>
<feature type="transmembrane region" description="Helical" evidence="3">
    <location>
        <begin position="45"/>
        <end position="66"/>
    </location>
</feature>
<dbReference type="AlphaFoldDB" id="A0A9Q2W3G9"/>
<comment type="subcellular location">
    <subcellularLocation>
        <location evidence="2">Cell membrane</location>
        <topology evidence="2">Multi-pass membrane protein</topology>
    </subcellularLocation>
</comment>
<sequence>MTTITPAAHRPLADALLPRTAVVSTALVLGGALLTAGAAQVSVPIWPVPITGQTLAVLLVGSALGARRGAMSMLVYALLGVVGLPVFADGSAGVGVLVGPSGGYIVGFVVAAALVGWVAERFGDRPLRNALLSFALGTVVTFAAGMAWLAVALGLDLQQTLQYGLYPFVLGGVVKTLIGAGVISLGWTAALRSATRR</sequence>
<dbReference type="PANTHER" id="PTHR34295">
    <property type="entry name" value="BIOTIN TRANSPORTER BIOY"/>
    <property type="match status" value="1"/>
</dbReference>
<proteinExistence type="inferred from homology"/>
<name>A0A9Q2W3G9_9MICO</name>
<dbReference type="GO" id="GO:0015225">
    <property type="term" value="F:biotin transmembrane transporter activity"/>
    <property type="evidence" value="ECO:0007669"/>
    <property type="project" value="UniProtKB-UniRule"/>
</dbReference>
<dbReference type="InterPro" id="IPR003784">
    <property type="entry name" value="BioY"/>
</dbReference>
<protein>
    <recommendedName>
        <fullName evidence="2">Biotin transporter</fullName>
    </recommendedName>
</protein>
<evidence type="ECO:0000313" key="4">
    <source>
        <dbReference type="EMBL" id="MBT1541550.1"/>
    </source>
</evidence>
<dbReference type="PANTHER" id="PTHR34295:SF1">
    <property type="entry name" value="BIOTIN TRANSPORTER BIOY"/>
    <property type="match status" value="1"/>
</dbReference>
<keyword evidence="3" id="KW-1133">Transmembrane helix</keyword>
<dbReference type="RefSeq" id="WP_017887631.1">
    <property type="nucleotide sequence ID" value="NZ_JAHEWX010000006.1"/>
</dbReference>
<evidence type="ECO:0000256" key="3">
    <source>
        <dbReference type="SAM" id="Phobius"/>
    </source>
</evidence>
<dbReference type="PIRSF" id="PIRSF016661">
    <property type="entry name" value="BioY"/>
    <property type="match status" value="1"/>
</dbReference>
<keyword evidence="3" id="KW-0812">Transmembrane</keyword>
<keyword evidence="2 3" id="KW-0472">Membrane</keyword>
<organism evidence="4 5">
    <name type="scientific">Curtobacterium flaccumfaciens pv. flaccumfaciens</name>
    <dbReference type="NCBI Taxonomy" id="138532"/>
    <lineage>
        <taxon>Bacteria</taxon>
        <taxon>Bacillati</taxon>
        <taxon>Actinomycetota</taxon>
        <taxon>Actinomycetes</taxon>
        <taxon>Micrococcales</taxon>
        <taxon>Microbacteriaceae</taxon>
        <taxon>Curtobacterium</taxon>
    </lineage>
</organism>
<keyword evidence="2" id="KW-0813">Transport</keyword>
<gene>
    <name evidence="4" type="ORF">KK103_07255</name>
</gene>
<comment type="caution">
    <text evidence="4">The sequence shown here is derived from an EMBL/GenBank/DDBJ whole genome shotgun (WGS) entry which is preliminary data.</text>
</comment>
<feature type="transmembrane region" description="Helical" evidence="3">
    <location>
        <begin position="131"/>
        <end position="153"/>
    </location>
</feature>
<feature type="transmembrane region" description="Helical" evidence="3">
    <location>
        <begin position="73"/>
        <end position="96"/>
    </location>
</feature>
<reference evidence="4" key="1">
    <citation type="submission" date="2021-05" db="EMBL/GenBank/DDBJ databases">
        <title>Whole genome sequence of Curtobacterium flaccumfaciens pv. flaccumfaciens strain CFBP 3417.</title>
        <authorList>
            <person name="Osdaghi E."/>
            <person name="Taghouti G."/>
            <person name="Portier P."/>
            <person name="Fazliarab A."/>
            <person name="Taghavi S.M."/>
            <person name="Briand M."/>
            <person name="Le-Saux M."/>
            <person name="Jacques M.-A."/>
        </authorList>
    </citation>
    <scope>NUCLEOTIDE SEQUENCE</scope>
    <source>
        <strain evidence="4">CFBP 3417</strain>
    </source>
</reference>
<comment type="similarity">
    <text evidence="1 2">Belongs to the BioY family.</text>
</comment>
<feature type="transmembrane region" description="Helical" evidence="3">
    <location>
        <begin position="165"/>
        <end position="191"/>
    </location>
</feature>
<evidence type="ECO:0000313" key="5">
    <source>
        <dbReference type="Proteomes" id="UP000709437"/>
    </source>
</evidence>
<feature type="transmembrane region" description="Helical" evidence="3">
    <location>
        <begin position="102"/>
        <end position="119"/>
    </location>
</feature>
<feature type="transmembrane region" description="Helical" evidence="3">
    <location>
        <begin position="21"/>
        <end position="39"/>
    </location>
</feature>
<evidence type="ECO:0000256" key="2">
    <source>
        <dbReference type="PIRNR" id="PIRNR016661"/>
    </source>
</evidence>
<dbReference type="GO" id="GO:0005886">
    <property type="term" value="C:plasma membrane"/>
    <property type="evidence" value="ECO:0007669"/>
    <property type="project" value="UniProtKB-SubCell"/>
</dbReference>
<dbReference type="Proteomes" id="UP000709437">
    <property type="component" value="Unassembled WGS sequence"/>
</dbReference>
<dbReference type="Pfam" id="PF02632">
    <property type="entry name" value="BioY"/>
    <property type="match status" value="1"/>
</dbReference>